<evidence type="ECO:0000256" key="9">
    <source>
        <dbReference type="RuleBase" id="RU367011"/>
    </source>
</evidence>
<comment type="function">
    <text evidence="2 9">Reversible hydration of carbon dioxide.</text>
</comment>
<keyword evidence="6 9" id="KW-0862">Zinc</keyword>
<dbReference type="PROSITE" id="PS00162">
    <property type="entry name" value="ALPHA_CA_1"/>
    <property type="match status" value="1"/>
</dbReference>
<dbReference type="Proteomes" id="UP001221757">
    <property type="component" value="Unassembled WGS sequence"/>
</dbReference>
<keyword evidence="5 9" id="KW-0479">Metal-binding</keyword>
<dbReference type="SUPFAM" id="SSF51069">
    <property type="entry name" value="Carbonic anhydrase"/>
    <property type="match status" value="1"/>
</dbReference>
<dbReference type="GO" id="GO:0004089">
    <property type="term" value="F:carbonate dehydratase activity"/>
    <property type="evidence" value="ECO:0007669"/>
    <property type="project" value="UniProtKB-UniRule"/>
</dbReference>
<evidence type="ECO:0000256" key="4">
    <source>
        <dbReference type="ARBA" id="ARBA00012925"/>
    </source>
</evidence>
<dbReference type="InterPro" id="IPR041891">
    <property type="entry name" value="Alpha_CA_prokaryot-like"/>
</dbReference>
<dbReference type="InterPro" id="IPR018338">
    <property type="entry name" value="Carbonic_anhydrase_a-class_CS"/>
</dbReference>
<dbReference type="EMBL" id="JARKIE010000314">
    <property type="protein sequence ID" value="KAJ7654911.1"/>
    <property type="molecule type" value="Genomic_DNA"/>
</dbReference>
<dbReference type="GO" id="GO:0008270">
    <property type="term" value="F:zinc ion binding"/>
    <property type="evidence" value="ECO:0007669"/>
    <property type="project" value="UniProtKB-UniRule"/>
</dbReference>
<dbReference type="EC" id="4.2.1.1" evidence="4 9"/>
<evidence type="ECO:0000313" key="11">
    <source>
        <dbReference type="EMBL" id="KAJ7654911.1"/>
    </source>
</evidence>
<keyword evidence="12" id="KW-1185">Reference proteome</keyword>
<proteinExistence type="inferred from homology"/>
<dbReference type="PROSITE" id="PS51144">
    <property type="entry name" value="ALPHA_CA_2"/>
    <property type="match status" value="1"/>
</dbReference>
<evidence type="ECO:0000256" key="5">
    <source>
        <dbReference type="ARBA" id="ARBA00022723"/>
    </source>
</evidence>
<evidence type="ECO:0000256" key="6">
    <source>
        <dbReference type="ARBA" id="ARBA00022833"/>
    </source>
</evidence>
<dbReference type="InterPro" id="IPR001148">
    <property type="entry name" value="CA_dom"/>
</dbReference>
<organism evidence="11 12">
    <name type="scientific">Mycena rosella</name>
    <name type="common">Pink bonnet</name>
    <name type="synonym">Agaricus rosellus</name>
    <dbReference type="NCBI Taxonomy" id="1033263"/>
    <lineage>
        <taxon>Eukaryota</taxon>
        <taxon>Fungi</taxon>
        <taxon>Dikarya</taxon>
        <taxon>Basidiomycota</taxon>
        <taxon>Agaricomycotina</taxon>
        <taxon>Agaricomycetes</taxon>
        <taxon>Agaricomycetidae</taxon>
        <taxon>Agaricales</taxon>
        <taxon>Marasmiineae</taxon>
        <taxon>Mycenaceae</taxon>
        <taxon>Mycena</taxon>
    </lineage>
</organism>
<dbReference type="InterPro" id="IPR023561">
    <property type="entry name" value="Carbonic_anhydrase_a-class"/>
</dbReference>
<comment type="caution">
    <text evidence="11">The sequence shown here is derived from an EMBL/GenBank/DDBJ whole genome shotgun (WGS) entry which is preliminary data.</text>
</comment>
<sequence>MIPAETVHALRQSQFIQTSSLALVLAYVLSVAANCLHGTSFFPRIEGVVPISNFTYSGTRGPLELQSPIVLNNAAPKARSAPILDIPSVGQAEFMNLGTTLEVTVGGTMFFGGQALQLKQFHFHTPSEHRIDHEYFPLEMHLVHQADDGLITVLALLFQLSETGTTTALLTAVAKNLADVTSPGTNTTTGALDFNAVAKAAAAGPLFQYSGSLTTPPCMQGVTFLVLAVPLPLDVWTYNRLKSVLKYNARYTQNALGDTNLLVIAEEAPKLGKGPSGAPFLYYCHGKAR</sequence>
<comment type="catalytic activity">
    <reaction evidence="8 9">
        <text>hydrogencarbonate + H(+) = CO2 + H2O</text>
        <dbReference type="Rhea" id="RHEA:10748"/>
        <dbReference type="ChEBI" id="CHEBI:15377"/>
        <dbReference type="ChEBI" id="CHEBI:15378"/>
        <dbReference type="ChEBI" id="CHEBI:16526"/>
        <dbReference type="ChEBI" id="CHEBI:17544"/>
        <dbReference type="EC" id="4.2.1.1"/>
    </reaction>
</comment>
<protein>
    <recommendedName>
        <fullName evidence="4 9">Carbonic anhydrase</fullName>
        <ecNumber evidence="4 9">4.2.1.1</ecNumber>
    </recommendedName>
</protein>
<evidence type="ECO:0000256" key="8">
    <source>
        <dbReference type="ARBA" id="ARBA00048348"/>
    </source>
</evidence>
<dbReference type="SMART" id="SM01057">
    <property type="entry name" value="Carb_anhydrase"/>
    <property type="match status" value="1"/>
</dbReference>
<evidence type="ECO:0000313" key="12">
    <source>
        <dbReference type="Proteomes" id="UP001221757"/>
    </source>
</evidence>
<evidence type="ECO:0000256" key="7">
    <source>
        <dbReference type="ARBA" id="ARBA00023239"/>
    </source>
</evidence>
<evidence type="ECO:0000259" key="10">
    <source>
        <dbReference type="PROSITE" id="PS51144"/>
    </source>
</evidence>
<evidence type="ECO:0000256" key="3">
    <source>
        <dbReference type="ARBA" id="ARBA00010718"/>
    </source>
</evidence>
<reference evidence="11" key="1">
    <citation type="submission" date="2023-03" db="EMBL/GenBank/DDBJ databases">
        <title>Massive genome expansion in bonnet fungi (Mycena s.s.) driven by repeated elements and novel gene families across ecological guilds.</title>
        <authorList>
            <consortium name="Lawrence Berkeley National Laboratory"/>
            <person name="Harder C.B."/>
            <person name="Miyauchi S."/>
            <person name="Viragh M."/>
            <person name="Kuo A."/>
            <person name="Thoen E."/>
            <person name="Andreopoulos B."/>
            <person name="Lu D."/>
            <person name="Skrede I."/>
            <person name="Drula E."/>
            <person name="Henrissat B."/>
            <person name="Morin E."/>
            <person name="Kohler A."/>
            <person name="Barry K."/>
            <person name="LaButti K."/>
            <person name="Morin E."/>
            <person name="Salamov A."/>
            <person name="Lipzen A."/>
            <person name="Mereny Z."/>
            <person name="Hegedus B."/>
            <person name="Baldrian P."/>
            <person name="Stursova M."/>
            <person name="Weitz H."/>
            <person name="Taylor A."/>
            <person name="Grigoriev I.V."/>
            <person name="Nagy L.G."/>
            <person name="Martin F."/>
            <person name="Kauserud H."/>
        </authorList>
    </citation>
    <scope>NUCLEOTIDE SEQUENCE</scope>
    <source>
        <strain evidence="11">CBHHK067</strain>
    </source>
</reference>
<comment type="cofactor">
    <cofactor evidence="1 9">
        <name>Zn(2+)</name>
        <dbReference type="ChEBI" id="CHEBI:29105"/>
    </cofactor>
</comment>
<dbReference type="CDD" id="cd03124">
    <property type="entry name" value="alpha_CA_prokaryotic_like"/>
    <property type="match status" value="1"/>
</dbReference>
<name>A0AAD7CR51_MYCRO</name>
<gene>
    <name evidence="11" type="ORF">B0H17DRAFT_1214150</name>
</gene>
<comment type="similarity">
    <text evidence="3 9">Belongs to the alpha-carbonic anhydrase family.</text>
</comment>
<accession>A0AAD7CR51</accession>
<keyword evidence="7 9" id="KW-0456">Lyase</keyword>
<dbReference type="PANTHER" id="PTHR18952">
    <property type="entry name" value="CARBONIC ANHYDRASE"/>
    <property type="match status" value="1"/>
</dbReference>
<dbReference type="AlphaFoldDB" id="A0AAD7CR51"/>
<dbReference type="Gene3D" id="3.10.200.10">
    <property type="entry name" value="Alpha carbonic anhydrase"/>
    <property type="match status" value="1"/>
</dbReference>
<dbReference type="Pfam" id="PF00194">
    <property type="entry name" value="Carb_anhydrase"/>
    <property type="match status" value="1"/>
</dbReference>
<evidence type="ECO:0000256" key="2">
    <source>
        <dbReference type="ARBA" id="ARBA00002904"/>
    </source>
</evidence>
<dbReference type="InterPro" id="IPR036398">
    <property type="entry name" value="CA_dom_sf"/>
</dbReference>
<evidence type="ECO:0000256" key="1">
    <source>
        <dbReference type="ARBA" id="ARBA00001947"/>
    </source>
</evidence>
<dbReference type="PANTHER" id="PTHR18952:SF265">
    <property type="entry name" value="CARBONIC ANHYDRASE"/>
    <property type="match status" value="1"/>
</dbReference>
<feature type="domain" description="Alpha-carbonic anhydrase" evidence="10">
    <location>
        <begin position="52"/>
        <end position="267"/>
    </location>
</feature>